<dbReference type="Proteomes" id="UP001589828">
    <property type="component" value="Unassembled WGS sequence"/>
</dbReference>
<dbReference type="Pfam" id="PF14119">
    <property type="entry name" value="DUF4288"/>
    <property type="match status" value="1"/>
</dbReference>
<gene>
    <name evidence="1" type="ORF">ACFFGT_24810</name>
</gene>
<dbReference type="EMBL" id="JBHLTS010000074">
    <property type="protein sequence ID" value="MFC0517456.1"/>
    <property type="molecule type" value="Genomic_DNA"/>
</dbReference>
<dbReference type="RefSeq" id="WP_377025207.1">
    <property type="nucleotide sequence ID" value="NZ_JBHLTS010000074.1"/>
</dbReference>
<organism evidence="1 2">
    <name type="scientific">Mucilaginibacter angelicae</name>
    <dbReference type="NCBI Taxonomy" id="869718"/>
    <lineage>
        <taxon>Bacteria</taxon>
        <taxon>Pseudomonadati</taxon>
        <taxon>Bacteroidota</taxon>
        <taxon>Sphingobacteriia</taxon>
        <taxon>Sphingobacteriales</taxon>
        <taxon>Sphingobacteriaceae</taxon>
        <taxon>Mucilaginibacter</taxon>
    </lineage>
</organism>
<reference evidence="1 2" key="1">
    <citation type="submission" date="2024-09" db="EMBL/GenBank/DDBJ databases">
        <authorList>
            <person name="Sun Q."/>
            <person name="Mori K."/>
        </authorList>
    </citation>
    <scope>NUCLEOTIDE SEQUENCE [LARGE SCALE GENOMIC DNA]</scope>
    <source>
        <strain evidence="1 2">NCAIM B.02415</strain>
    </source>
</reference>
<accession>A0ABV6LDD8</accession>
<sequence>MKEIYGLKDWVLDKKISNTKRFAVVKIVLLYPEQDLFNNLKPKERVKAINKNFRDNYEKLIALELFESFEISGPKKRPQSVIAKLKYNRLKNVAMLDYVASIWIQSIEHAEPLIREKVLPDKYFCVKMTVVIEEEGILPKKQQIEKRFVLIKAKSGDDAYEQLEKRGHEYTRPYLNPHGRFVRWRIDSYDDCYETDIESPVDLDNPVGVEVYSKLSTRKNKDKTTWDGKF</sequence>
<comment type="caution">
    <text evidence="1">The sequence shown here is derived from an EMBL/GenBank/DDBJ whole genome shotgun (WGS) entry which is preliminary data.</text>
</comment>
<keyword evidence="2" id="KW-1185">Reference proteome</keyword>
<dbReference type="InterPro" id="IPR025630">
    <property type="entry name" value="DUF4288"/>
</dbReference>
<evidence type="ECO:0000313" key="2">
    <source>
        <dbReference type="Proteomes" id="UP001589828"/>
    </source>
</evidence>
<evidence type="ECO:0000313" key="1">
    <source>
        <dbReference type="EMBL" id="MFC0517456.1"/>
    </source>
</evidence>
<proteinExistence type="predicted"/>
<name>A0ABV6LDD8_9SPHI</name>
<protein>
    <submittedName>
        <fullName evidence="1">DUF4288 domain-containing protein</fullName>
    </submittedName>
</protein>